<dbReference type="Gene3D" id="3.90.182.10">
    <property type="entry name" value="Toxin - Anthrax Protective Antigen,domain 1"/>
    <property type="match status" value="1"/>
</dbReference>
<dbReference type="InterPro" id="IPR011042">
    <property type="entry name" value="6-blade_b-propeller_TolB-like"/>
</dbReference>
<feature type="domain" description="PA14" evidence="4">
    <location>
        <begin position="18"/>
        <end position="161"/>
    </location>
</feature>
<sequence>MVTTAALPTAARADDLPPQQPGVTLRTYTLGTEPQAICEIRPGTTPNVDKLMPTIDYTTHEQFGAVDSFRTDVLASLHTPVDGEYSFRLTSDDGSRLLLDGQLVVDHDGLHEATAKEGVVTLSAGHHALLVEYFDAGYDQVLRLEWRPPGAEEFVLVPESALSTDRDVVRVTAPGTKYCTGDTDTPGDGLRLDAVHPDYTLTDLLPEGFEPMVSALDWTADGELVLVTSGSVSPSGPVPDPEPGEVFLLGNVTGETSAEEVTVTKVATDLLNPMGVAVVDGSIYVSERDRLTELTPDEDGDGLREHRTVAEWPYGENFHEFAFGLLHDEDHFYVTLSVAIDNGGATTDPQPAENRGTSITIDRETGEVEYVAGGLRTPNGLGWGPGGELFVMDNQGAWLPSSKLVHIKEDRFFNHYTTPAGPFDSQPVTKPALWLPQNEIANSPSNPVLLEHGPFAGQMLFGDVTYGGLQRAFLEEVDGEYQGAAFRHTAGLQAGVNRTVVGPDGAVYVGEIGEAGNWSESGKLDYGLQKLTPTGAETFDMSSMSVTEDGFVVRYTQPLSEQTAQRISANAADGYQVQQWRYVPTQQYGGPKVDEEVLVVSAAEVSPDRRTVHLTIDGLKPDRVVHLRSPRPFTDAGGTELWSTEAWYTLNAIPGYEAPDDLGYHEAEEAQMLGGASIAADHSGYSGSGFTAGLQSPGASVTFTTERDEAGTVPIHVRYANGPNPFEGAKQMTLHVNGAAVGPVEFPSTGDWKTWRTLSQDVDLLQGTNTISFRYEPGDDGNVNIDVLRVGAEPDICAPSTPEDGYAALFDGTLASLDHWRLAGAGSFGRQADCSLRTQGGLGLLWYTAQAFEEYSLKLDWKLVKDDNGGVFVGFPNPGNDPWVAVDQGYEIQIDASDAEDRTTGAIYTFQGADADAVAEALNPVGRWNEYEIEVSGDTIRVHLNGVLVNDFTSTDPARDLSTGFIGVQNHGAGEAVFYRDVRIRGTASSGRSYELEDGVLDGGAEVGTEHAGYSGRGYVQGFDTPGASVATTVVVDAAGTYPVTVRYANGPHPFAGPKTVSVLVDGVDRGRLTVPSTGQWTRWSSITTDLALPQGESTVTLRYADGDDGNVNLDRLRLGEPVPSTAPVTRATVAPAPVNGWYPVEPTVTLVAEGDQGVASTEYRLDDGDWLTYEQPFVVVGEGERTVSFRSTGTSGTVEEASTIAVAVDTVAPEVILEDGARTYTVDEEIAIGCTATDPAPGSGIASSTCADLASPAWEHGVGSHTLTASATDVAGNVGEASTEVSVTATYGSLRTLVHRFSSRWLVTVGLNATLTLAERTRSSTVRHWLLSAFDSQVAAQTGRAFTAEESRVLRASAAVLP</sequence>
<dbReference type="InterPro" id="IPR005084">
    <property type="entry name" value="CBM6"/>
</dbReference>
<dbReference type="PANTHER" id="PTHR33546">
    <property type="entry name" value="LARGE, MULTIFUNCTIONAL SECRETED PROTEIN-RELATED"/>
    <property type="match status" value="1"/>
</dbReference>
<comment type="caution">
    <text evidence="5">The sequence shown here is derived from an EMBL/GenBank/DDBJ whole genome shotgun (WGS) entry which is preliminary data.</text>
</comment>
<dbReference type="Pfam" id="PF16990">
    <property type="entry name" value="CBM_35"/>
    <property type="match status" value="1"/>
</dbReference>
<dbReference type="InterPro" id="IPR058094">
    <property type="entry name" value="Ig-like_OmpL47-like"/>
</dbReference>
<reference evidence="5" key="1">
    <citation type="submission" date="2021-03" db="EMBL/GenBank/DDBJ databases">
        <title>Actinotalea soli sp. nov., isolated from soil.</title>
        <authorList>
            <person name="Ping W."/>
            <person name="Zhang J."/>
        </authorList>
    </citation>
    <scope>NUCLEOTIDE SEQUENCE</scope>
    <source>
        <strain evidence="5">BY-33</strain>
    </source>
</reference>
<evidence type="ECO:0000313" key="5">
    <source>
        <dbReference type="EMBL" id="MBO1750815.1"/>
    </source>
</evidence>
<protein>
    <submittedName>
        <fullName evidence="5">DUF1080 domain-containing protein</fullName>
    </submittedName>
</protein>
<gene>
    <name evidence="5" type="ORF">J4G33_03265</name>
</gene>
<dbReference type="Gene3D" id="2.60.120.560">
    <property type="entry name" value="Exo-inulinase, domain 1"/>
    <property type="match status" value="1"/>
</dbReference>
<dbReference type="GO" id="GO:0030246">
    <property type="term" value="F:carbohydrate binding"/>
    <property type="evidence" value="ECO:0007669"/>
    <property type="project" value="InterPro"/>
</dbReference>
<dbReference type="PROSITE" id="PS51175">
    <property type="entry name" value="CBM6"/>
    <property type="match status" value="2"/>
</dbReference>
<dbReference type="SMART" id="SM00758">
    <property type="entry name" value="PA14"/>
    <property type="match status" value="1"/>
</dbReference>
<organism evidence="5 6">
    <name type="scientific">Actinotalea soli</name>
    <dbReference type="NCBI Taxonomy" id="2819234"/>
    <lineage>
        <taxon>Bacteria</taxon>
        <taxon>Bacillati</taxon>
        <taxon>Actinomycetota</taxon>
        <taxon>Actinomycetes</taxon>
        <taxon>Micrococcales</taxon>
        <taxon>Cellulomonadaceae</taxon>
        <taxon>Actinotalea</taxon>
    </lineage>
</organism>
<dbReference type="InterPro" id="IPR037524">
    <property type="entry name" value="PA14/GLEYA"/>
</dbReference>
<evidence type="ECO:0000256" key="2">
    <source>
        <dbReference type="SAM" id="MobiDB-lite"/>
    </source>
</evidence>
<dbReference type="EMBL" id="JAGEMK010000001">
    <property type="protein sequence ID" value="MBO1750815.1"/>
    <property type="molecule type" value="Genomic_DNA"/>
</dbReference>
<dbReference type="SUPFAM" id="SSF56988">
    <property type="entry name" value="Anthrax protective antigen"/>
    <property type="match status" value="1"/>
</dbReference>
<dbReference type="Pfam" id="PF06439">
    <property type="entry name" value="3keto-disac_hyd"/>
    <property type="match status" value="1"/>
</dbReference>
<keyword evidence="1" id="KW-0732">Signal</keyword>
<evidence type="ECO:0000313" key="6">
    <source>
        <dbReference type="Proteomes" id="UP000664209"/>
    </source>
</evidence>
<dbReference type="Gene3D" id="2.120.10.30">
    <property type="entry name" value="TolB, C-terminal domain"/>
    <property type="match status" value="1"/>
</dbReference>
<proteinExistence type="predicted"/>
<evidence type="ECO:0000259" key="4">
    <source>
        <dbReference type="PROSITE" id="PS51820"/>
    </source>
</evidence>
<dbReference type="GO" id="GO:0016787">
    <property type="term" value="F:hydrolase activity"/>
    <property type="evidence" value="ECO:0007669"/>
    <property type="project" value="InterPro"/>
</dbReference>
<dbReference type="PROSITE" id="PS51820">
    <property type="entry name" value="PA14"/>
    <property type="match status" value="1"/>
</dbReference>
<dbReference type="InterPro" id="IPR008979">
    <property type="entry name" value="Galactose-bd-like_sf"/>
</dbReference>
<dbReference type="Proteomes" id="UP000664209">
    <property type="component" value="Unassembled WGS sequence"/>
</dbReference>
<dbReference type="Pfam" id="PF03422">
    <property type="entry name" value="CBM_6"/>
    <property type="match status" value="1"/>
</dbReference>
<feature type="domain" description="CBM6" evidence="3">
    <location>
        <begin position="992"/>
        <end position="1120"/>
    </location>
</feature>
<feature type="region of interest" description="Disordered" evidence="2">
    <location>
        <begin position="1"/>
        <end position="21"/>
    </location>
</feature>
<dbReference type="InterPro" id="IPR011658">
    <property type="entry name" value="PA14_dom"/>
</dbReference>
<dbReference type="NCBIfam" id="NF047446">
    <property type="entry name" value="barrel_OmpL47"/>
    <property type="match status" value="1"/>
</dbReference>
<dbReference type="SUPFAM" id="SSF49785">
    <property type="entry name" value="Galactose-binding domain-like"/>
    <property type="match status" value="2"/>
</dbReference>
<dbReference type="InterPro" id="IPR006584">
    <property type="entry name" value="Cellulose-bd_IV"/>
</dbReference>
<keyword evidence="6" id="KW-1185">Reference proteome</keyword>
<name>A0A939LPZ4_9CELL</name>
<dbReference type="Gene3D" id="2.60.120.260">
    <property type="entry name" value="Galactose-binding domain-like"/>
    <property type="match status" value="2"/>
</dbReference>
<accession>A0A939LPZ4</accession>
<dbReference type="Pfam" id="PF07691">
    <property type="entry name" value="PA14"/>
    <property type="match status" value="1"/>
</dbReference>
<dbReference type="CDD" id="cd04083">
    <property type="entry name" value="CBM35_Lmo2446-like"/>
    <property type="match status" value="2"/>
</dbReference>
<dbReference type="SUPFAM" id="SSF63829">
    <property type="entry name" value="Calcium-dependent phosphotriesterase"/>
    <property type="match status" value="1"/>
</dbReference>
<dbReference type="InterPro" id="IPR010496">
    <property type="entry name" value="AL/BT2_dom"/>
</dbReference>
<evidence type="ECO:0000259" key="3">
    <source>
        <dbReference type="PROSITE" id="PS51175"/>
    </source>
</evidence>
<dbReference type="SMART" id="SM00606">
    <property type="entry name" value="CBD_IV"/>
    <property type="match status" value="2"/>
</dbReference>
<dbReference type="PANTHER" id="PTHR33546:SF1">
    <property type="entry name" value="LARGE, MULTIFUNCTIONAL SECRETED PROTEIN"/>
    <property type="match status" value="1"/>
</dbReference>
<feature type="domain" description="CBM6" evidence="3">
    <location>
        <begin position="663"/>
        <end position="791"/>
    </location>
</feature>
<evidence type="ECO:0000256" key="1">
    <source>
        <dbReference type="ARBA" id="ARBA00022729"/>
    </source>
</evidence>